<feature type="transmembrane region" description="Helical" evidence="6">
    <location>
        <begin position="203"/>
        <end position="231"/>
    </location>
</feature>
<keyword evidence="5 6" id="KW-0472">Membrane</keyword>
<dbReference type="STRING" id="633194.SAMN05421759_101647"/>
<evidence type="ECO:0000256" key="1">
    <source>
        <dbReference type="ARBA" id="ARBA00004141"/>
    </source>
</evidence>
<comment type="similarity">
    <text evidence="2">Belongs to the EamA transporter family.</text>
</comment>
<feature type="transmembrane region" description="Helical" evidence="6">
    <location>
        <begin position="67"/>
        <end position="86"/>
    </location>
</feature>
<proteinExistence type="inferred from homology"/>
<dbReference type="InterPro" id="IPR000620">
    <property type="entry name" value="EamA_dom"/>
</dbReference>
<feature type="transmembrane region" description="Helical" evidence="6">
    <location>
        <begin position="265"/>
        <end position="284"/>
    </location>
</feature>
<sequence length="291" mass="30891">MDIRAVMMGLAFAAMWSSAFTSARVIVQAAPPLYTLSLRFFISGLIAVGIARAMGQTWHLSRAQWRAVVIFGLCQNAIYLGLNFIAMQRVEASLAAIIASTMPLIVALLAWTVWREKLPRRGVAGLFAGIVGVAIIMGARLSGGADLPGIVLCIVAALSLAVATLTVQNTSAKGNVLMVVGLQMFVGAAALALPALLFEELVIAWSGTLVFAFWYTVLVPGVLATLVWFLLVDRIGATRSATFHFLNPFFGVVIAWALLGEPLSLWDGLGVVVIAGGILAVQLARAEVRRG</sequence>
<comment type="subcellular location">
    <subcellularLocation>
        <location evidence="1">Membrane</location>
        <topology evidence="1">Multi-pass membrane protein</topology>
    </subcellularLocation>
</comment>
<dbReference type="GO" id="GO:0016020">
    <property type="term" value="C:membrane"/>
    <property type="evidence" value="ECO:0007669"/>
    <property type="project" value="UniProtKB-SubCell"/>
</dbReference>
<feature type="transmembrane region" description="Helical" evidence="6">
    <location>
        <begin position="123"/>
        <end position="141"/>
    </location>
</feature>
<dbReference type="Proteomes" id="UP000186684">
    <property type="component" value="Unassembled WGS sequence"/>
</dbReference>
<organism evidence="8 9">
    <name type="scientific">Roseivivax lentus</name>
    <dbReference type="NCBI Taxonomy" id="633194"/>
    <lineage>
        <taxon>Bacteria</taxon>
        <taxon>Pseudomonadati</taxon>
        <taxon>Pseudomonadota</taxon>
        <taxon>Alphaproteobacteria</taxon>
        <taxon>Rhodobacterales</taxon>
        <taxon>Roseobacteraceae</taxon>
        <taxon>Roseivivax</taxon>
    </lineage>
</organism>
<dbReference type="RefSeq" id="WP_076444904.1">
    <property type="nucleotide sequence ID" value="NZ_FTOQ01000001.1"/>
</dbReference>
<dbReference type="EMBL" id="FTOQ01000001">
    <property type="protein sequence ID" value="SIS59512.1"/>
    <property type="molecule type" value="Genomic_DNA"/>
</dbReference>
<feature type="domain" description="EamA" evidence="7">
    <location>
        <begin position="5"/>
        <end position="137"/>
    </location>
</feature>
<feature type="transmembrane region" description="Helical" evidence="6">
    <location>
        <begin position="39"/>
        <end position="55"/>
    </location>
</feature>
<protein>
    <submittedName>
        <fullName evidence="8">Threonine/homoserine efflux transporter RhtA</fullName>
    </submittedName>
</protein>
<dbReference type="PANTHER" id="PTHR32322">
    <property type="entry name" value="INNER MEMBRANE TRANSPORTER"/>
    <property type="match status" value="1"/>
</dbReference>
<evidence type="ECO:0000256" key="6">
    <source>
        <dbReference type="SAM" id="Phobius"/>
    </source>
</evidence>
<dbReference type="Pfam" id="PF00892">
    <property type="entry name" value="EamA"/>
    <property type="match status" value="2"/>
</dbReference>
<feature type="domain" description="EamA" evidence="7">
    <location>
        <begin position="148"/>
        <end position="281"/>
    </location>
</feature>
<gene>
    <name evidence="8" type="ORF">SAMN05421759_101647</name>
</gene>
<reference evidence="9" key="1">
    <citation type="submission" date="2017-01" db="EMBL/GenBank/DDBJ databases">
        <authorList>
            <person name="Varghese N."/>
            <person name="Submissions S."/>
        </authorList>
    </citation>
    <scope>NUCLEOTIDE SEQUENCE [LARGE SCALE GENOMIC DNA]</scope>
    <source>
        <strain evidence="9">DSM 29430</strain>
    </source>
</reference>
<dbReference type="Gene3D" id="1.10.3730.20">
    <property type="match status" value="1"/>
</dbReference>
<dbReference type="OrthoDB" id="7274881at2"/>
<dbReference type="InterPro" id="IPR050638">
    <property type="entry name" value="AA-Vitamin_Transporters"/>
</dbReference>
<keyword evidence="4 6" id="KW-1133">Transmembrane helix</keyword>
<keyword evidence="3 6" id="KW-0812">Transmembrane</keyword>
<evidence type="ECO:0000259" key="7">
    <source>
        <dbReference type="Pfam" id="PF00892"/>
    </source>
</evidence>
<evidence type="ECO:0000313" key="8">
    <source>
        <dbReference type="EMBL" id="SIS59512.1"/>
    </source>
</evidence>
<feature type="transmembrane region" description="Helical" evidence="6">
    <location>
        <begin position="92"/>
        <end position="111"/>
    </location>
</feature>
<evidence type="ECO:0000256" key="5">
    <source>
        <dbReference type="ARBA" id="ARBA00023136"/>
    </source>
</evidence>
<dbReference type="SUPFAM" id="SSF103481">
    <property type="entry name" value="Multidrug resistance efflux transporter EmrE"/>
    <property type="match status" value="2"/>
</dbReference>
<keyword evidence="9" id="KW-1185">Reference proteome</keyword>
<evidence type="ECO:0000256" key="4">
    <source>
        <dbReference type="ARBA" id="ARBA00022989"/>
    </source>
</evidence>
<evidence type="ECO:0000313" key="9">
    <source>
        <dbReference type="Proteomes" id="UP000186684"/>
    </source>
</evidence>
<evidence type="ECO:0000256" key="3">
    <source>
        <dbReference type="ARBA" id="ARBA00022692"/>
    </source>
</evidence>
<dbReference type="AlphaFoldDB" id="A0A1N7KD82"/>
<dbReference type="InterPro" id="IPR037185">
    <property type="entry name" value="EmrE-like"/>
</dbReference>
<feature type="transmembrane region" description="Helical" evidence="6">
    <location>
        <begin position="147"/>
        <end position="167"/>
    </location>
</feature>
<name>A0A1N7KD82_9RHOB</name>
<feature type="transmembrane region" description="Helical" evidence="6">
    <location>
        <begin position="176"/>
        <end position="197"/>
    </location>
</feature>
<dbReference type="PANTHER" id="PTHR32322:SF2">
    <property type="entry name" value="EAMA DOMAIN-CONTAINING PROTEIN"/>
    <property type="match status" value="1"/>
</dbReference>
<feature type="transmembrane region" description="Helical" evidence="6">
    <location>
        <begin position="243"/>
        <end position="259"/>
    </location>
</feature>
<accession>A0A1N7KD82</accession>
<evidence type="ECO:0000256" key="2">
    <source>
        <dbReference type="ARBA" id="ARBA00007362"/>
    </source>
</evidence>